<evidence type="ECO:0000313" key="3">
    <source>
        <dbReference type="Proteomes" id="UP000734854"/>
    </source>
</evidence>
<proteinExistence type="predicted"/>
<sequence>MTSGRYKVDLFCRGRSRGARKPWADRPGLSLLFCSRHDKGARKRYAQRAEDPLRVSVVSLQLATTREKNQRSASIRITLGGLSLLPDLERYYESSVPDSIAAAIWFTGTTKKCHAYLTLTDVSGGWTRSESSGGGTRTYPKKLNDERVAGILFKTVRGAYVKHIASVLTLEWGSPSVVWEAILKLIFLLDRVFSKVFCYRPSLNGFLGYIRDVEFRQKQVVLDNLLLLLAWERPYGYGKGSVIVHALPLLPLDQWDPNLDFLGRKASLDQSQPPEVVVKSLTFAPRKCTGISASTRSAIGFSFNHLSNQKDEEEPSPISLAHPAFTIGLAEHIFRQVSDRVVPSRKKTDESEPRAQDRKEVLYRTGKHARDGPWLGAKRSALSESYLTKQSFHSGNERERGEILFRNAFPVVISPAKVPLTSVRRSRIAYQIKPSKSSDFGDPLPIAAAWVHFFPVERCPFFLSPASSAPLSSYLESRGASTTRHSTGADQLHWDLEQGGQPNPKKQIFSPSRIPRDEIWTASFCAAMEWWHSFNPRLWTRGIPIGKKSGDSNNGRALTVRCEGLQALRIRKSILRKIRASKYRSGAQVMVFGMSVDGGFCPIVSYYAEDNRDS</sequence>
<dbReference type="AlphaFoldDB" id="A0A8J5B9E7"/>
<gene>
    <name evidence="2" type="ORF">ZIOFF_075129</name>
</gene>
<accession>A0A8J5B9E7</accession>
<dbReference type="EMBL" id="JACMSC010000092">
    <property type="protein sequence ID" value="KAG6467079.1"/>
    <property type="molecule type" value="Genomic_DNA"/>
</dbReference>
<name>A0A8J5B9E7_ZINOF</name>
<dbReference type="Proteomes" id="UP000734854">
    <property type="component" value="Unassembled WGS sequence"/>
</dbReference>
<evidence type="ECO:0000256" key="1">
    <source>
        <dbReference type="SAM" id="MobiDB-lite"/>
    </source>
</evidence>
<keyword evidence="3" id="KW-1185">Reference proteome</keyword>
<feature type="region of interest" description="Disordered" evidence="1">
    <location>
        <begin position="340"/>
        <end position="359"/>
    </location>
</feature>
<protein>
    <submittedName>
        <fullName evidence="2">Uncharacterized protein</fullName>
    </submittedName>
</protein>
<feature type="compositionally biased region" description="Basic and acidic residues" evidence="1">
    <location>
        <begin position="346"/>
        <end position="359"/>
    </location>
</feature>
<evidence type="ECO:0000313" key="2">
    <source>
        <dbReference type="EMBL" id="KAG6467079.1"/>
    </source>
</evidence>
<reference evidence="2 3" key="1">
    <citation type="submission" date="2020-08" db="EMBL/GenBank/DDBJ databases">
        <title>Plant Genome Project.</title>
        <authorList>
            <person name="Zhang R.-G."/>
        </authorList>
    </citation>
    <scope>NUCLEOTIDE SEQUENCE [LARGE SCALE GENOMIC DNA]</scope>
    <source>
        <tissue evidence="2">Rhizome</tissue>
    </source>
</reference>
<comment type="caution">
    <text evidence="2">The sequence shown here is derived from an EMBL/GenBank/DDBJ whole genome shotgun (WGS) entry which is preliminary data.</text>
</comment>
<organism evidence="2 3">
    <name type="scientific">Zingiber officinale</name>
    <name type="common">Ginger</name>
    <name type="synonym">Amomum zingiber</name>
    <dbReference type="NCBI Taxonomy" id="94328"/>
    <lineage>
        <taxon>Eukaryota</taxon>
        <taxon>Viridiplantae</taxon>
        <taxon>Streptophyta</taxon>
        <taxon>Embryophyta</taxon>
        <taxon>Tracheophyta</taxon>
        <taxon>Spermatophyta</taxon>
        <taxon>Magnoliopsida</taxon>
        <taxon>Liliopsida</taxon>
        <taxon>Zingiberales</taxon>
        <taxon>Zingiberaceae</taxon>
        <taxon>Zingiber</taxon>
    </lineage>
</organism>